<dbReference type="InterPro" id="IPR001647">
    <property type="entry name" value="HTH_TetR"/>
</dbReference>
<reference evidence="6" key="1">
    <citation type="submission" date="2020-08" db="EMBL/GenBank/DDBJ databases">
        <title>Sulfitobacter aestuariivivens sp. nov., isolated from a tidal flat.</title>
        <authorList>
            <person name="Park S."/>
            <person name="Yoon J.-H."/>
        </authorList>
    </citation>
    <scope>NUCLEOTIDE SEQUENCE</scope>
    <source>
        <strain evidence="6">TSTF-M16</strain>
    </source>
</reference>
<evidence type="ECO:0000256" key="2">
    <source>
        <dbReference type="ARBA" id="ARBA00023125"/>
    </source>
</evidence>
<feature type="domain" description="HTH tetR-type" evidence="5">
    <location>
        <begin position="13"/>
        <end position="73"/>
    </location>
</feature>
<keyword evidence="2 4" id="KW-0238">DNA-binding</keyword>
<dbReference type="Pfam" id="PF17939">
    <property type="entry name" value="TetR_C_30"/>
    <property type="match status" value="1"/>
</dbReference>
<dbReference type="PRINTS" id="PR00455">
    <property type="entry name" value="HTHTETR"/>
</dbReference>
<evidence type="ECO:0000313" key="6">
    <source>
        <dbReference type="EMBL" id="MBD3664893.1"/>
    </source>
</evidence>
<dbReference type="GO" id="GO:0000976">
    <property type="term" value="F:transcription cis-regulatory region binding"/>
    <property type="evidence" value="ECO:0007669"/>
    <property type="project" value="TreeGrafter"/>
</dbReference>
<dbReference type="InterPro" id="IPR041586">
    <property type="entry name" value="PsrA_TetR_C"/>
</dbReference>
<evidence type="ECO:0000256" key="4">
    <source>
        <dbReference type="PROSITE-ProRule" id="PRU00335"/>
    </source>
</evidence>
<organism evidence="6 7">
    <name type="scientific">Sulfitobacter aestuariivivens</name>
    <dbReference type="NCBI Taxonomy" id="2766981"/>
    <lineage>
        <taxon>Bacteria</taxon>
        <taxon>Pseudomonadati</taxon>
        <taxon>Pseudomonadota</taxon>
        <taxon>Alphaproteobacteria</taxon>
        <taxon>Rhodobacterales</taxon>
        <taxon>Roseobacteraceae</taxon>
        <taxon>Sulfitobacter</taxon>
    </lineage>
</organism>
<comment type="caution">
    <text evidence="6">The sequence shown here is derived from an EMBL/GenBank/DDBJ whole genome shotgun (WGS) entry which is preliminary data.</text>
</comment>
<gene>
    <name evidence="6" type="ORF">H9Q16_13245</name>
</gene>
<name>A0A927D4C3_9RHOB</name>
<dbReference type="PANTHER" id="PTHR30055">
    <property type="entry name" value="HTH-TYPE TRANSCRIPTIONAL REGULATOR RUTR"/>
    <property type="match status" value="1"/>
</dbReference>
<dbReference type="SUPFAM" id="SSF46689">
    <property type="entry name" value="Homeodomain-like"/>
    <property type="match status" value="1"/>
</dbReference>
<evidence type="ECO:0000259" key="5">
    <source>
        <dbReference type="PROSITE" id="PS50977"/>
    </source>
</evidence>
<dbReference type="Proteomes" id="UP000635142">
    <property type="component" value="Unassembled WGS sequence"/>
</dbReference>
<dbReference type="RefSeq" id="WP_191075902.1">
    <property type="nucleotide sequence ID" value="NZ_JACTAG010000002.1"/>
</dbReference>
<dbReference type="Pfam" id="PF00440">
    <property type="entry name" value="TetR_N"/>
    <property type="match status" value="1"/>
</dbReference>
<keyword evidence="3" id="KW-0804">Transcription</keyword>
<dbReference type="InterPro" id="IPR036271">
    <property type="entry name" value="Tet_transcr_reg_TetR-rel_C_sf"/>
</dbReference>
<dbReference type="GO" id="GO:0003700">
    <property type="term" value="F:DNA-binding transcription factor activity"/>
    <property type="evidence" value="ECO:0007669"/>
    <property type="project" value="TreeGrafter"/>
</dbReference>
<dbReference type="AlphaFoldDB" id="A0A927D4C3"/>
<dbReference type="InterPro" id="IPR009057">
    <property type="entry name" value="Homeodomain-like_sf"/>
</dbReference>
<keyword evidence="7" id="KW-1185">Reference proteome</keyword>
<evidence type="ECO:0000256" key="1">
    <source>
        <dbReference type="ARBA" id="ARBA00023015"/>
    </source>
</evidence>
<dbReference type="Gene3D" id="1.10.357.10">
    <property type="entry name" value="Tetracycline Repressor, domain 2"/>
    <property type="match status" value="1"/>
</dbReference>
<dbReference type="PROSITE" id="PS50977">
    <property type="entry name" value="HTH_TETR_2"/>
    <property type="match status" value="1"/>
</dbReference>
<keyword evidence="1" id="KW-0805">Transcription regulation</keyword>
<evidence type="ECO:0000256" key="3">
    <source>
        <dbReference type="ARBA" id="ARBA00023163"/>
    </source>
</evidence>
<dbReference type="EMBL" id="JACTAG010000002">
    <property type="protein sequence ID" value="MBD3664893.1"/>
    <property type="molecule type" value="Genomic_DNA"/>
</dbReference>
<dbReference type="PANTHER" id="PTHR30055:SF234">
    <property type="entry name" value="HTH-TYPE TRANSCRIPTIONAL REGULATOR BETI"/>
    <property type="match status" value="1"/>
</dbReference>
<sequence length="213" mass="22980">MNVASRPPTDTQPDALQKILEAAERTFAEHGFDGAGMKALATRAQVSQSLLHYHFGSKGRLYEAVIRNRSTLINDERRAMLDTCDLSAPDGLAQVFRALYAPALGPSGGGRAYARIFAGLIAGNARDQALVRDNYDETARSFIAAIRTCLPRVSGLEAAQIYLCALGVLATSLAKDGRAERLSRAPETPRTNEELVNTLVRFALGGAEAFQNE</sequence>
<feature type="DNA-binding region" description="H-T-H motif" evidence="4">
    <location>
        <begin position="36"/>
        <end position="55"/>
    </location>
</feature>
<protein>
    <submittedName>
        <fullName evidence="6">TetR/AcrR family transcriptional regulator</fullName>
    </submittedName>
</protein>
<proteinExistence type="predicted"/>
<accession>A0A927D4C3</accession>
<dbReference type="InterPro" id="IPR050109">
    <property type="entry name" value="HTH-type_TetR-like_transc_reg"/>
</dbReference>
<dbReference type="SUPFAM" id="SSF48498">
    <property type="entry name" value="Tetracyclin repressor-like, C-terminal domain"/>
    <property type="match status" value="1"/>
</dbReference>
<evidence type="ECO:0000313" key="7">
    <source>
        <dbReference type="Proteomes" id="UP000635142"/>
    </source>
</evidence>